<evidence type="ECO:0000313" key="2">
    <source>
        <dbReference type="Proteomes" id="UP001516400"/>
    </source>
</evidence>
<gene>
    <name evidence="1" type="ORF">HHI36_017391</name>
</gene>
<name>A0ABD2NMR3_9CUCU</name>
<evidence type="ECO:0000313" key="1">
    <source>
        <dbReference type="EMBL" id="KAL3279885.1"/>
    </source>
</evidence>
<dbReference type="EMBL" id="JABFTP020000124">
    <property type="protein sequence ID" value="KAL3279885.1"/>
    <property type="molecule type" value="Genomic_DNA"/>
</dbReference>
<organism evidence="1 2">
    <name type="scientific">Cryptolaemus montrouzieri</name>
    <dbReference type="NCBI Taxonomy" id="559131"/>
    <lineage>
        <taxon>Eukaryota</taxon>
        <taxon>Metazoa</taxon>
        <taxon>Ecdysozoa</taxon>
        <taxon>Arthropoda</taxon>
        <taxon>Hexapoda</taxon>
        <taxon>Insecta</taxon>
        <taxon>Pterygota</taxon>
        <taxon>Neoptera</taxon>
        <taxon>Endopterygota</taxon>
        <taxon>Coleoptera</taxon>
        <taxon>Polyphaga</taxon>
        <taxon>Cucujiformia</taxon>
        <taxon>Coccinelloidea</taxon>
        <taxon>Coccinellidae</taxon>
        <taxon>Scymninae</taxon>
        <taxon>Scymnini</taxon>
        <taxon>Cryptolaemus</taxon>
    </lineage>
</organism>
<protein>
    <submittedName>
        <fullName evidence="1">Uncharacterized protein</fullName>
    </submittedName>
</protein>
<proteinExistence type="predicted"/>
<reference evidence="1 2" key="1">
    <citation type="journal article" date="2021" name="BMC Biol.">
        <title>Horizontally acquired antibacterial genes associated with adaptive radiation of ladybird beetles.</title>
        <authorList>
            <person name="Li H.S."/>
            <person name="Tang X.F."/>
            <person name="Huang Y.H."/>
            <person name="Xu Z.Y."/>
            <person name="Chen M.L."/>
            <person name="Du X.Y."/>
            <person name="Qiu B.Y."/>
            <person name="Chen P.T."/>
            <person name="Zhang W."/>
            <person name="Slipinski A."/>
            <person name="Escalona H.E."/>
            <person name="Waterhouse R.M."/>
            <person name="Zwick A."/>
            <person name="Pang H."/>
        </authorList>
    </citation>
    <scope>NUCLEOTIDE SEQUENCE [LARGE SCALE GENOMIC DNA]</scope>
    <source>
        <strain evidence="1">SYSU2018</strain>
    </source>
</reference>
<dbReference type="Proteomes" id="UP001516400">
    <property type="component" value="Unassembled WGS sequence"/>
</dbReference>
<accession>A0ABD2NMR3</accession>
<dbReference type="AlphaFoldDB" id="A0ABD2NMR3"/>
<comment type="caution">
    <text evidence="1">The sequence shown here is derived from an EMBL/GenBank/DDBJ whole genome shotgun (WGS) entry which is preliminary data.</text>
</comment>
<keyword evidence="2" id="KW-1185">Reference proteome</keyword>
<feature type="non-terminal residue" evidence="1">
    <location>
        <position position="100"/>
    </location>
</feature>
<sequence length="100" mass="10958">MSCISVLSNNLYSSSVYVTFLSVDDRFVDTETLGADERGICGESVHEEGLGICEESVHKEDLGVGRESRLMTLEVGEVDSIPGGFLFNFLNTVFGWPIFS</sequence>